<evidence type="ECO:0000313" key="3">
    <source>
        <dbReference type="Proteomes" id="UP000184164"/>
    </source>
</evidence>
<organism evidence="2 3">
    <name type="scientific">Mariniphaga anaerophila</name>
    <dbReference type="NCBI Taxonomy" id="1484053"/>
    <lineage>
        <taxon>Bacteria</taxon>
        <taxon>Pseudomonadati</taxon>
        <taxon>Bacteroidota</taxon>
        <taxon>Bacteroidia</taxon>
        <taxon>Marinilabiliales</taxon>
        <taxon>Prolixibacteraceae</taxon>
        <taxon>Mariniphaga</taxon>
    </lineage>
</organism>
<accession>A0A1M5FQV9</accession>
<dbReference type="GO" id="GO:0035312">
    <property type="term" value="F:5'-3' DNA exonuclease activity"/>
    <property type="evidence" value="ECO:0007669"/>
    <property type="project" value="TreeGrafter"/>
</dbReference>
<evidence type="ECO:0000313" key="2">
    <source>
        <dbReference type="EMBL" id="SHF93895.1"/>
    </source>
</evidence>
<protein>
    <recommendedName>
        <fullName evidence="1">Polymerase/histidinol phosphatase N-terminal domain-containing protein</fullName>
    </recommendedName>
</protein>
<dbReference type="EMBL" id="FQUM01000014">
    <property type="protein sequence ID" value="SHF93895.1"/>
    <property type="molecule type" value="Genomic_DNA"/>
</dbReference>
<dbReference type="PANTHER" id="PTHR42924">
    <property type="entry name" value="EXONUCLEASE"/>
    <property type="match status" value="1"/>
</dbReference>
<dbReference type="InterPro" id="IPR016195">
    <property type="entry name" value="Pol/histidinol_Pase-like"/>
</dbReference>
<dbReference type="RefSeq" id="WP_073003386.1">
    <property type="nucleotide sequence ID" value="NZ_FQUM01000014.1"/>
</dbReference>
<dbReference type="InterPro" id="IPR032165">
    <property type="entry name" value="DUF5001"/>
</dbReference>
<sequence length="371" mass="42223">MQTKLPLAFLLFISISLVTFGQSRKRINIPDIPGYRTLKCDFHMHTVFSDGTVWPTIRITEAWQEGLDAIAITDHIEYRPHSKDINADHNRSFDIAEPLAKNKNIILVKGAEITRSMPPGHLNALFIRNANLLERDDVFEAIKEARDQGAFLIWNHPGWKAQQPENTLWWEEHTQLLQKDMLHGIEVFNYNEHYPEAIDWARDKNLTVFANTDIHEPIGMAYDVVSGHRPMTLVFSRSRTEGGIKEALFSKRTVAWFNNTLVGKANLLEPLFFASIKISSPAVKVRVGETKRIEIENLSDVNYELELAQPGVGFDAPENITLKPHRITSLEISGNSEQVAEMGELKVFYKVKNMMVSSTDNLVVTFAFPNK</sequence>
<dbReference type="GO" id="GO:0004534">
    <property type="term" value="F:5'-3' RNA exonuclease activity"/>
    <property type="evidence" value="ECO:0007669"/>
    <property type="project" value="TreeGrafter"/>
</dbReference>
<reference evidence="2 3" key="1">
    <citation type="submission" date="2016-11" db="EMBL/GenBank/DDBJ databases">
        <authorList>
            <person name="Jaros S."/>
            <person name="Januszkiewicz K."/>
            <person name="Wedrychowicz H."/>
        </authorList>
    </citation>
    <scope>NUCLEOTIDE SEQUENCE [LARGE SCALE GENOMIC DNA]</scope>
    <source>
        <strain evidence="2 3">DSM 26910</strain>
    </source>
</reference>
<dbReference type="OrthoDB" id="9804333at2"/>
<dbReference type="InterPro" id="IPR003141">
    <property type="entry name" value="Pol/His_phosphatase_N"/>
</dbReference>
<proteinExistence type="predicted"/>
<dbReference type="Gene3D" id="3.20.20.140">
    <property type="entry name" value="Metal-dependent hydrolases"/>
    <property type="match status" value="1"/>
</dbReference>
<dbReference type="STRING" id="1484053.SAMN05444274_11425"/>
<keyword evidence="3" id="KW-1185">Reference proteome</keyword>
<dbReference type="CDD" id="cd12112">
    <property type="entry name" value="PHP_HisPPase_Chlorobi_like"/>
    <property type="match status" value="1"/>
</dbReference>
<dbReference type="InterPro" id="IPR052018">
    <property type="entry name" value="PHP_domain"/>
</dbReference>
<dbReference type="Pfam" id="PF16392">
    <property type="entry name" value="DUF5001"/>
    <property type="match status" value="1"/>
</dbReference>
<dbReference type="AlphaFoldDB" id="A0A1M5FQV9"/>
<dbReference type="Proteomes" id="UP000184164">
    <property type="component" value="Unassembled WGS sequence"/>
</dbReference>
<feature type="domain" description="Polymerase/histidinol phosphatase N-terminal" evidence="1">
    <location>
        <begin position="40"/>
        <end position="117"/>
    </location>
</feature>
<name>A0A1M5FQV9_9BACT</name>
<dbReference type="SUPFAM" id="SSF89550">
    <property type="entry name" value="PHP domain-like"/>
    <property type="match status" value="1"/>
</dbReference>
<evidence type="ECO:0000259" key="1">
    <source>
        <dbReference type="SMART" id="SM00481"/>
    </source>
</evidence>
<dbReference type="PANTHER" id="PTHR42924:SF3">
    <property type="entry name" value="POLYMERASE_HISTIDINOL PHOSPHATASE N-TERMINAL DOMAIN-CONTAINING PROTEIN"/>
    <property type="match status" value="1"/>
</dbReference>
<dbReference type="SMART" id="SM00481">
    <property type="entry name" value="POLIIIAc"/>
    <property type="match status" value="1"/>
</dbReference>
<gene>
    <name evidence="2" type="ORF">SAMN05444274_11425</name>
</gene>